<accession>A0AA40A9V9</accession>
<feature type="region of interest" description="Disordered" evidence="1">
    <location>
        <begin position="44"/>
        <end position="71"/>
    </location>
</feature>
<evidence type="ECO:0000313" key="2">
    <source>
        <dbReference type="EMBL" id="KAK0711896.1"/>
    </source>
</evidence>
<reference evidence="2" key="1">
    <citation type="submission" date="2023-06" db="EMBL/GenBank/DDBJ databases">
        <title>Genome-scale phylogeny and comparative genomics of the fungal order Sordariales.</title>
        <authorList>
            <consortium name="Lawrence Berkeley National Laboratory"/>
            <person name="Hensen N."/>
            <person name="Bonometti L."/>
            <person name="Westerberg I."/>
            <person name="Brannstrom I.O."/>
            <person name="Guillou S."/>
            <person name="Cros-Aarteil S."/>
            <person name="Calhoun S."/>
            <person name="Haridas S."/>
            <person name="Kuo A."/>
            <person name="Mondo S."/>
            <person name="Pangilinan J."/>
            <person name="Riley R."/>
            <person name="Labutti K."/>
            <person name="Andreopoulos B."/>
            <person name="Lipzen A."/>
            <person name="Chen C."/>
            <person name="Yanf M."/>
            <person name="Daum C."/>
            <person name="Ng V."/>
            <person name="Clum A."/>
            <person name="Steindorff A."/>
            <person name="Ohm R."/>
            <person name="Martin F."/>
            <person name="Silar P."/>
            <person name="Natvig D."/>
            <person name="Lalanne C."/>
            <person name="Gautier V."/>
            <person name="Ament-Velasquez S.L."/>
            <person name="Kruys A."/>
            <person name="Hutchinson M.I."/>
            <person name="Powell A.J."/>
            <person name="Barry K."/>
            <person name="Miller A.N."/>
            <person name="Grigoriev I.V."/>
            <person name="Debuchy R."/>
            <person name="Gladieux P."/>
            <person name="Thoren M.H."/>
            <person name="Johannesson H."/>
        </authorList>
    </citation>
    <scope>NUCLEOTIDE SEQUENCE</scope>
    <source>
        <strain evidence="2">SMH4607-1</strain>
    </source>
</reference>
<gene>
    <name evidence="2" type="ORF">B0H67DRAFT_647234</name>
</gene>
<dbReference type="Pfam" id="PF12223">
    <property type="entry name" value="DUF3602"/>
    <property type="match status" value="1"/>
</dbReference>
<dbReference type="AlphaFoldDB" id="A0AA40A9V9"/>
<proteinExistence type="predicted"/>
<evidence type="ECO:0000256" key="1">
    <source>
        <dbReference type="SAM" id="MobiDB-lite"/>
    </source>
</evidence>
<comment type="caution">
    <text evidence="2">The sequence shown here is derived from an EMBL/GenBank/DDBJ whole genome shotgun (WGS) entry which is preliminary data.</text>
</comment>
<evidence type="ECO:0000313" key="3">
    <source>
        <dbReference type="Proteomes" id="UP001172102"/>
    </source>
</evidence>
<sequence length="98" mass="10851">MATDIAIPPEMNPATEEYRNRRRSFGRGGAGNIRSHAEATIASFAHDGEGHPRRRSSVWSTSSAVSTSSTRRSKLFGSIRNLFSRSPEQKEIEEEEAS</sequence>
<dbReference type="InterPro" id="IPR022024">
    <property type="entry name" value="DUF3602"/>
</dbReference>
<keyword evidence="3" id="KW-1185">Reference proteome</keyword>
<protein>
    <submittedName>
        <fullName evidence="2">Uncharacterized protein</fullName>
    </submittedName>
</protein>
<name>A0AA40A9V9_9PEZI</name>
<dbReference type="EMBL" id="JAUKUA010000005">
    <property type="protein sequence ID" value="KAK0711896.1"/>
    <property type="molecule type" value="Genomic_DNA"/>
</dbReference>
<organism evidence="2 3">
    <name type="scientific">Lasiosphaeris hirsuta</name>
    <dbReference type="NCBI Taxonomy" id="260670"/>
    <lineage>
        <taxon>Eukaryota</taxon>
        <taxon>Fungi</taxon>
        <taxon>Dikarya</taxon>
        <taxon>Ascomycota</taxon>
        <taxon>Pezizomycotina</taxon>
        <taxon>Sordariomycetes</taxon>
        <taxon>Sordariomycetidae</taxon>
        <taxon>Sordariales</taxon>
        <taxon>Lasiosphaeriaceae</taxon>
        <taxon>Lasiosphaeris</taxon>
    </lineage>
</organism>
<feature type="compositionally biased region" description="Low complexity" evidence="1">
    <location>
        <begin position="57"/>
        <end position="70"/>
    </location>
</feature>
<dbReference type="Proteomes" id="UP001172102">
    <property type="component" value="Unassembled WGS sequence"/>
</dbReference>